<dbReference type="CDD" id="cd23810">
    <property type="entry name" value="UBCc_BIRC6"/>
    <property type="match status" value="1"/>
</dbReference>
<gene>
    <name evidence="5" type="ORF">MYCIT1_LOCUS23557</name>
</gene>
<sequence length="447" mass="49687">MMAMPIMTVSSVKSVTTRKSPNNATIRERTVVYEGSASPRELLEAMVIQATAALKALEVSKPPPVEEELTEEQKRMTVDVKGKSKQAETAFTDETQKLYNFCQRIISTADAIDRSLLDTKGQAFLTRLKASLPKVITSSSGQSAWVDPGTTEESAIEAYLDWATRVRFEYCDLTVPTTEPVSDQQLPHYKSYYNNEIRMLAMSDIPKRSLAIAKELSILTNNLPTAWNSSIFLRIDETRVDVIKALITGPEGTPYYNGCYLFDIFLGPSYNQAPPSVKYMTTNGGKFRFNPNLYADGKVCLSLLGTWSGPGWVAGKSTLLQVLISIQSMILCDEPYLNEPGWANDADTPQSRSYSANVRRMVVKTAMLGNLQNPPEPFRDIIRTHFRLKAQSICKQLDEWLGKDDGKSTQGEFGVRNEGASQSSNGLGADVTELKRMLRVLEAEKSK</sequence>
<dbReference type="PANTHER" id="PTHR46116">
    <property type="entry name" value="(E3-INDEPENDENT) E2 UBIQUITIN-CONJUGATING ENZYME"/>
    <property type="match status" value="1"/>
</dbReference>
<evidence type="ECO:0000256" key="3">
    <source>
        <dbReference type="SAM" id="MobiDB-lite"/>
    </source>
</evidence>
<accession>A0AAD2HKV8</accession>
<feature type="region of interest" description="Disordered" evidence="3">
    <location>
        <begin position="408"/>
        <end position="428"/>
    </location>
</feature>
<keyword evidence="2" id="KW-0833">Ubl conjugation pathway</keyword>
<evidence type="ECO:0000256" key="2">
    <source>
        <dbReference type="ARBA" id="ARBA00022786"/>
    </source>
</evidence>
<dbReference type="SUPFAM" id="SSF54495">
    <property type="entry name" value="UBC-like"/>
    <property type="match status" value="1"/>
</dbReference>
<evidence type="ECO:0000256" key="1">
    <source>
        <dbReference type="ARBA" id="ARBA00022679"/>
    </source>
</evidence>
<reference evidence="5" key="1">
    <citation type="submission" date="2023-11" db="EMBL/GenBank/DDBJ databases">
        <authorList>
            <person name="De Vega J J."/>
            <person name="De Vega J J."/>
        </authorList>
    </citation>
    <scope>NUCLEOTIDE SEQUENCE</scope>
</reference>
<dbReference type="InterPro" id="IPR000608">
    <property type="entry name" value="UBC"/>
</dbReference>
<dbReference type="InterPro" id="IPR016135">
    <property type="entry name" value="UBQ-conjugating_enzyme/RWD"/>
</dbReference>
<dbReference type="Pfam" id="PF00179">
    <property type="entry name" value="UQ_con"/>
    <property type="match status" value="1"/>
</dbReference>
<dbReference type="Proteomes" id="UP001295794">
    <property type="component" value="Unassembled WGS sequence"/>
</dbReference>
<keyword evidence="1" id="KW-0808">Transferase</keyword>
<dbReference type="PROSITE" id="PS50127">
    <property type="entry name" value="UBC_2"/>
    <property type="match status" value="1"/>
</dbReference>
<keyword evidence="6" id="KW-1185">Reference proteome</keyword>
<dbReference type="Gene3D" id="3.10.110.10">
    <property type="entry name" value="Ubiquitin Conjugating Enzyme"/>
    <property type="match status" value="1"/>
</dbReference>
<evidence type="ECO:0000313" key="6">
    <source>
        <dbReference type="Proteomes" id="UP001295794"/>
    </source>
</evidence>
<organism evidence="5 6">
    <name type="scientific">Mycena citricolor</name>
    <dbReference type="NCBI Taxonomy" id="2018698"/>
    <lineage>
        <taxon>Eukaryota</taxon>
        <taxon>Fungi</taxon>
        <taxon>Dikarya</taxon>
        <taxon>Basidiomycota</taxon>
        <taxon>Agaricomycotina</taxon>
        <taxon>Agaricomycetes</taxon>
        <taxon>Agaricomycetidae</taxon>
        <taxon>Agaricales</taxon>
        <taxon>Marasmiineae</taxon>
        <taxon>Mycenaceae</taxon>
        <taxon>Mycena</taxon>
    </lineage>
</organism>
<dbReference type="PANTHER" id="PTHR46116:SF15">
    <property type="entry name" value="(E3-INDEPENDENT) E2 UBIQUITIN-CONJUGATING ENZYME"/>
    <property type="match status" value="1"/>
</dbReference>
<evidence type="ECO:0000259" key="4">
    <source>
        <dbReference type="PROSITE" id="PS50127"/>
    </source>
</evidence>
<dbReference type="SMART" id="SM00212">
    <property type="entry name" value="UBCc"/>
    <property type="match status" value="1"/>
</dbReference>
<comment type="caution">
    <text evidence="5">The sequence shown here is derived from an EMBL/GenBank/DDBJ whole genome shotgun (WGS) entry which is preliminary data.</text>
</comment>
<feature type="domain" description="UBC core" evidence="4">
    <location>
        <begin position="207"/>
        <end position="367"/>
    </location>
</feature>
<evidence type="ECO:0000313" key="5">
    <source>
        <dbReference type="EMBL" id="CAK5275657.1"/>
    </source>
</evidence>
<dbReference type="AlphaFoldDB" id="A0AAD2HKV8"/>
<dbReference type="EMBL" id="CAVNYO010000405">
    <property type="protein sequence ID" value="CAK5275657.1"/>
    <property type="molecule type" value="Genomic_DNA"/>
</dbReference>
<protein>
    <recommendedName>
        <fullName evidence="4">UBC core domain-containing protein</fullName>
    </recommendedName>
</protein>
<name>A0AAD2HKV8_9AGAR</name>
<proteinExistence type="predicted"/>
<dbReference type="GO" id="GO:0061631">
    <property type="term" value="F:ubiquitin conjugating enzyme activity"/>
    <property type="evidence" value="ECO:0007669"/>
    <property type="project" value="TreeGrafter"/>
</dbReference>